<sequence length="214" mass="23835">MNEFAKKMTCVEVEDPRKEGNGKLGNFETNKHIGSDASVSELTGFIYAMETANGTTSELGESSAHSHILKRGLAECSISEEEKKLLVPQTMASCHWLNSSESFRLPNPMIGFGVPGMIVCVSRGVANEARGHPYFYYGNFTLTPKEVWAQIPRFLRSDASVELIDFMYAMEMVKRTTAELLELSAHSQIVKRGLPPYALLVKKREIINAINNDE</sequence>
<evidence type="ECO:0000313" key="2">
    <source>
        <dbReference type="Proteomes" id="UP001153076"/>
    </source>
</evidence>
<dbReference type="Proteomes" id="UP001153076">
    <property type="component" value="Unassembled WGS sequence"/>
</dbReference>
<protein>
    <submittedName>
        <fullName evidence="1">Uncharacterized protein</fullName>
    </submittedName>
</protein>
<organism evidence="1 2">
    <name type="scientific">Carnegiea gigantea</name>
    <dbReference type="NCBI Taxonomy" id="171969"/>
    <lineage>
        <taxon>Eukaryota</taxon>
        <taxon>Viridiplantae</taxon>
        <taxon>Streptophyta</taxon>
        <taxon>Embryophyta</taxon>
        <taxon>Tracheophyta</taxon>
        <taxon>Spermatophyta</taxon>
        <taxon>Magnoliopsida</taxon>
        <taxon>eudicotyledons</taxon>
        <taxon>Gunneridae</taxon>
        <taxon>Pentapetalae</taxon>
        <taxon>Caryophyllales</taxon>
        <taxon>Cactineae</taxon>
        <taxon>Cactaceae</taxon>
        <taxon>Cactoideae</taxon>
        <taxon>Echinocereeae</taxon>
        <taxon>Carnegiea</taxon>
    </lineage>
</organism>
<reference evidence="1" key="1">
    <citation type="submission" date="2022-04" db="EMBL/GenBank/DDBJ databases">
        <title>Carnegiea gigantea Genome sequencing and assembly v2.</title>
        <authorList>
            <person name="Copetti D."/>
            <person name="Sanderson M.J."/>
            <person name="Burquez A."/>
            <person name="Wojciechowski M.F."/>
        </authorList>
    </citation>
    <scope>NUCLEOTIDE SEQUENCE</scope>
    <source>
        <strain evidence="1">SGP5-SGP5p</strain>
        <tissue evidence="1">Aerial part</tissue>
    </source>
</reference>
<gene>
    <name evidence="1" type="ORF">Cgig2_017061</name>
</gene>
<proteinExistence type="predicted"/>
<dbReference type="AlphaFoldDB" id="A0A9Q1JUB4"/>
<comment type="caution">
    <text evidence="1">The sequence shown here is derived from an EMBL/GenBank/DDBJ whole genome shotgun (WGS) entry which is preliminary data.</text>
</comment>
<dbReference type="EMBL" id="JAKOGI010000725">
    <property type="protein sequence ID" value="KAJ8431065.1"/>
    <property type="molecule type" value="Genomic_DNA"/>
</dbReference>
<evidence type="ECO:0000313" key="1">
    <source>
        <dbReference type="EMBL" id="KAJ8431065.1"/>
    </source>
</evidence>
<keyword evidence="2" id="KW-1185">Reference proteome</keyword>
<accession>A0A9Q1JUB4</accession>
<name>A0A9Q1JUB4_9CARY</name>